<evidence type="ECO:0000313" key="2">
    <source>
        <dbReference type="Proteomes" id="UP001145742"/>
    </source>
</evidence>
<proteinExistence type="predicted"/>
<sequence length="153" mass="17131">MQIKFLFFFNKRERKVSLQEIHKAGIHKDGTKLGGVVNTPEGFSVLQKDFNKLQGWAERNSLKFNKDKCMVLHLGRNNPMYQYGLGAVLLESSSTEKDLVVLVSRNQQCALVAKKACGILGCIRKSSASRSDEVILAFCIALVRSHLECCVQL</sequence>
<name>A0ABQ9DLE3_9PASS</name>
<comment type="caution">
    <text evidence="1">The sequence shown here is derived from an EMBL/GenBank/DDBJ whole genome shotgun (WGS) entry which is preliminary data.</text>
</comment>
<gene>
    <name evidence="1" type="ORF">WISP_36422</name>
</gene>
<dbReference type="EMBL" id="WHWB01032941">
    <property type="protein sequence ID" value="KAJ7422855.1"/>
    <property type="molecule type" value="Genomic_DNA"/>
</dbReference>
<keyword evidence="2" id="KW-1185">Reference proteome</keyword>
<dbReference type="PANTHER" id="PTHR33332">
    <property type="entry name" value="REVERSE TRANSCRIPTASE DOMAIN-CONTAINING PROTEIN"/>
    <property type="match status" value="1"/>
</dbReference>
<reference evidence="1" key="1">
    <citation type="submission" date="2019-10" db="EMBL/GenBank/DDBJ databases">
        <authorList>
            <person name="Soares A.E.R."/>
            <person name="Aleixo A."/>
            <person name="Schneider P."/>
            <person name="Miyaki C.Y."/>
            <person name="Schneider M.P."/>
            <person name="Mello C."/>
            <person name="Vasconcelos A.T.R."/>
        </authorList>
    </citation>
    <scope>NUCLEOTIDE SEQUENCE</scope>
    <source>
        <tissue evidence="1">Muscle</tissue>
    </source>
</reference>
<accession>A0ABQ9DLE3</accession>
<protein>
    <submittedName>
        <fullName evidence="1">Rna-directed dna polymerase from mobile element jockey-like</fullName>
    </submittedName>
</protein>
<organism evidence="1 2">
    <name type="scientific">Willisornis vidua</name>
    <name type="common">Xingu scale-backed antbird</name>
    <dbReference type="NCBI Taxonomy" id="1566151"/>
    <lineage>
        <taxon>Eukaryota</taxon>
        <taxon>Metazoa</taxon>
        <taxon>Chordata</taxon>
        <taxon>Craniata</taxon>
        <taxon>Vertebrata</taxon>
        <taxon>Euteleostomi</taxon>
        <taxon>Archelosauria</taxon>
        <taxon>Archosauria</taxon>
        <taxon>Dinosauria</taxon>
        <taxon>Saurischia</taxon>
        <taxon>Theropoda</taxon>
        <taxon>Coelurosauria</taxon>
        <taxon>Aves</taxon>
        <taxon>Neognathae</taxon>
        <taxon>Neoaves</taxon>
        <taxon>Telluraves</taxon>
        <taxon>Australaves</taxon>
        <taxon>Passeriformes</taxon>
        <taxon>Thamnophilidae</taxon>
        <taxon>Willisornis</taxon>
    </lineage>
</organism>
<evidence type="ECO:0000313" key="1">
    <source>
        <dbReference type="EMBL" id="KAJ7422855.1"/>
    </source>
</evidence>
<dbReference type="Proteomes" id="UP001145742">
    <property type="component" value="Unassembled WGS sequence"/>
</dbReference>